<evidence type="ECO:0000256" key="4">
    <source>
        <dbReference type="ARBA" id="ARBA00022692"/>
    </source>
</evidence>
<dbReference type="InterPro" id="IPR036259">
    <property type="entry name" value="MFS_trans_sf"/>
</dbReference>
<feature type="transmembrane region" description="Helical" evidence="8">
    <location>
        <begin position="428"/>
        <end position="447"/>
    </location>
</feature>
<keyword evidence="11" id="KW-1185">Reference proteome</keyword>
<proteinExistence type="inferred from homology"/>
<organism evidence="10 11">
    <name type="scientific">Diatrype stigma</name>
    <dbReference type="NCBI Taxonomy" id="117547"/>
    <lineage>
        <taxon>Eukaryota</taxon>
        <taxon>Fungi</taxon>
        <taxon>Dikarya</taxon>
        <taxon>Ascomycota</taxon>
        <taxon>Pezizomycotina</taxon>
        <taxon>Sordariomycetes</taxon>
        <taxon>Xylariomycetidae</taxon>
        <taxon>Xylariales</taxon>
        <taxon>Diatrypaceae</taxon>
        <taxon>Diatrype</taxon>
    </lineage>
</organism>
<dbReference type="PANTHER" id="PTHR48022">
    <property type="entry name" value="PLASTIDIC GLUCOSE TRANSPORTER 4"/>
    <property type="match status" value="1"/>
</dbReference>
<feature type="transmembrane region" description="Helical" evidence="8">
    <location>
        <begin position="142"/>
        <end position="162"/>
    </location>
</feature>
<dbReference type="NCBIfam" id="TIGR00879">
    <property type="entry name" value="SP"/>
    <property type="match status" value="1"/>
</dbReference>
<dbReference type="FunFam" id="1.20.1250.20:FF:000090">
    <property type="entry name" value="MFS sugar transporter, putative"/>
    <property type="match status" value="1"/>
</dbReference>
<reference evidence="10 11" key="1">
    <citation type="submission" date="2024-02" db="EMBL/GenBank/DDBJ databases">
        <title>De novo assembly and annotation of 12 fungi associated with fruit tree decline syndrome in Ontario, Canada.</title>
        <authorList>
            <person name="Sulman M."/>
            <person name="Ellouze W."/>
            <person name="Ilyukhin E."/>
        </authorList>
    </citation>
    <scope>NUCLEOTIDE SEQUENCE [LARGE SCALE GENOMIC DNA]</scope>
    <source>
        <strain evidence="10 11">M11/M66-122</strain>
    </source>
</reference>
<comment type="subcellular location">
    <subcellularLocation>
        <location evidence="1">Membrane</location>
        <topology evidence="1">Multi-pass membrane protein</topology>
    </subcellularLocation>
</comment>
<gene>
    <name evidence="10" type="ORF">SLS62_004789</name>
</gene>
<dbReference type="Proteomes" id="UP001320420">
    <property type="component" value="Unassembled WGS sequence"/>
</dbReference>
<dbReference type="InterPro" id="IPR003663">
    <property type="entry name" value="Sugar/inositol_transpt"/>
</dbReference>
<dbReference type="GO" id="GO:0005351">
    <property type="term" value="F:carbohydrate:proton symporter activity"/>
    <property type="evidence" value="ECO:0007669"/>
    <property type="project" value="TreeGrafter"/>
</dbReference>
<evidence type="ECO:0000256" key="6">
    <source>
        <dbReference type="ARBA" id="ARBA00023136"/>
    </source>
</evidence>
<feature type="transmembrane region" description="Helical" evidence="8">
    <location>
        <begin position="58"/>
        <end position="77"/>
    </location>
</feature>
<feature type="transmembrane region" description="Helical" evidence="8">
    <location>
        <begin position="405"/>
        <end position="422"/>
    </location>
</feature>
<evidence type="ECO:0000256" key="8">
    <source>
        <dbReference type="SAM" id="Phobius"/>
    </source>
</evidence>
<dbReference type="GO" id="GO:0016020">
    <property type="term" value="C:membrane"/>
    <property type="evidence" value="ECO:0007669"/>
    <property type="project" value="UniProtKB-SubCell"/>
</dbReference>
<keyword evidence="6 8" id="KW-0472">Membrane</keyword>
<evidence type="ECO:0000256" key="3">
    <source>
        <dbReference type="ARBA" id="ARBA00022448"/>
    </source>
</evidence>
<evidence type="ECO:0000256" key="1">
    <source>
        <dbReference type="ARBA" id="ARBA00004141"/>
    </source>
</evidence>
<dbReference type="InterPro" id="IPR005829">
    <property type="entry name" value="Sugar_transporter_CS"/>
</dbReference>
<comment type="caution">
    <text evidence="10">The sequence shown here is derived from an EMBL/GenBank/DDBJ whole genome shotgun (WGS) entry which is preliminary data.</text>
</comment>
<keyword evidence="3 7" id="KW-0813">Transport</keyword>
<feature type="transmembrane region" description="Helical" evidence="8">
    <location>
        <begin position="360"/>
        <end position="385"/>
    </location>
</feature>
<evidence type="ECO:0000256" key="5">
    <source>
        <dbReference type="ARBA" id="ARBA00022989"/>
    </source>
</evidence>
<protein>
    <recommendedName>
        <fullName evidence="9">Major facilitator superfamily (MFS) profile domain-containing protein</fullName>
    </recommendedName>
</protein>
<evidence type="ECO:0000256" key="2">
    <source>
        <dbReference type="ARBA" id="ARBA00010992"/>
    </source>
</evidence>
<feature type="transmembrane region" description="Helical" evidence="8">
    <location>
        <begin position="174"/>
        <end position="193"/>
    </location>
</feature>
<dbReference type="PROSITE" id="PS00217">
    <property type="entry name" value="SUGAR_TRANSPORT_2"/>
    <property type="match status" value="1"/>
</dbReference>
<comment type="similarity">
    <text evidence="2 7">Belongs to the major facilitator superfamily. Sugar transporter (TC 2.A.1.1) family.</text>
</comment>
<feature type="domain" description="Major facilitator superfamily (MFS) profile" evidence="9">
    <location>
        <begin position="15"/>
        <end position="451"/>
    </location>
</feature>
<dbReference type="InterPro" id="IPR005828">
    <property type="entry name" value="MFS_sugar_transport-like"/>
</dbReference>
<evidence type="ECO:0000313" key="11">
    <source>
        <dbReference type="Proteomes" id="UP001320420"/>
    </source>
</evidence>
<dbReference type="PRINTS" id="PR00171">
    <property type="entry name" value="SUGRTRNSPORT"/>
</dbReference>
<dbReference type="Pfam" id="PF00083">
    <property type="entry name" value="Sugar_tr"/>
    <property type="match status" value="1"/>
</dbReference>
<dbReference type="InterPro" id="IPR020846">
    <property type="entry name" value="MFS_dom"/>
</dbReference>
<dbReference type="EMBL" id="JAKJXP020000030">
    <property type="protein sequence ID" value="KAK7753270.1"/>
    <property type="molecule type" value="Genomic_DNA"/>
</dbReference>
<feature type="transmembrane region" description="Helical" evidence="8">
    <location>
        <begin position="332"/>
        <end position="354"/>
    </location>
</feature>
<name>A0AAN9UQQ9_9PEZI</name>
<accession>A0AAN9UQQ9</accession>
<keyword evidence="5 8" id="KW-1133">Transmembrane helix</keyword>
<feature type="transmembrane region" description="Helical" evidence="8">
    <location>
        <begin position="84"/>
        <end position="104"/>
    </location>
</feature>
<dbReference type="SUPFAM" id="SSF103473">
    <property type="entry name" value="MFS general substrate transporter"/>
    <property type="match status" value="1"/>
</dbReference>
<dbReference type="AlphaFoldDB" id="A0AAN9UQQ9"/>
<evidence type="ECO:0000259" key="9">
    <source>
        <dbReference type="PROSITE" id="PS50850"/>
    </source>
</evidence>
<evidence type="ECO:0000256" key="7">
    <source>
        <dbReference type="RuleBase" id="RU003346"/>
    </source>
</evidence>
<dbReference type="InterPro" id="IPR050360">
    <property type="entry name" value="MFS_Sugar_Transporters"/>
</dbReference>
<dbReference type="PROSITE" id="PS50850">
    <property type="entry name" value="MFS"/>
    <property type="match status" value="1"/>
</dbReference>
<sequence length="505" mass="55023">MWKHDFQGNTLVFAITAASCQAFLLLGYDQGVMSGIIGADNRFGRDFNYPDPAMQGNITALYDIGCVFGSILCYFVGERFGRRTMLMAGGATMIAGTAVLASSYTVAQLIAGRVITGIGNGMNSSTAPVYQGECSPARVRGALLTLQGTVTILGVVIAYWADFGTAAYESSLQWRLPLALQAVFAVLLVLQVVGLPETPRWLVAHDRHDEARRVLAAIAGRPVDDEAVVARALLDIQTGLAEEKKGGPFRVRELFAWGDVQNLRRLLITISVQLGQQFSGSNMINYYAPVIFQTSMGMSRRLSLILGGAAQCTYLVGSAIPVLLMDRYGRRTLLMVCSAGLCVCFVMVAVLLSLGSQEAAYGATAFIFIFQLFYGVGWLPVPWFYPTEINTTRVRSRMQAIASGWNWMAVFAVVKITPIAFANIGWKTFVIFAVLNAVFIPMVYFFYPETKGIELEDIPLLFHKGGFTGGVFSSGGRTITPGQHMRAVHLDAKGEDEVEEVEKVV</sequence>
<evidence type="ECO:0000313" key="10">
    <source>
        <dbReference type="EMBL" id="KAK7753270.1"/>
    </source>
</evidence>
<dbReference type="PROSITE" id="PS51257">
    <property type="entry name" value="PROKAR_LIPOPROTEIN"/>
    <property type="match status" value="1"/>
</dbReference>
<feature type="transmembrane region" description="Helical" evidence="8">
    <location>
        <begin position="302"/>
        <end position="325"/>
    </location>
</feature>
<keyword evidence="4 8" id="KW-0812">Transmembrane</keyword>
<dbReference type="PANTHER" id="PTHR48022:SF28">
    <property type="entry name" value="MAJOR FACILITATOR SUPERFAMILY (MFS) PROFILE DOMAIN-CONTAINING PROTEIN-RELATED"/>
    <property type="match status" value="1"/>
</dbReference>
<dbReference type="Gene3D" id="1.20.1250.20">
    <property type="entry name" value="MFS general substrate transporter like domains"/>
    <property type="match status" value="1"/>
</dbReference>